<proteinExistence type="predicted"/>
<comment type="caution">
    <text evidence="2">The sequence shown here is derived from an EMBL/GenBank/DDBJ whole genome shotgun (WGS) entry which is preliminary data.</text>
</comment>
<sequence>MPALQASLLQPFLGIGGHAPPLASAIENATTTDLVCAWPLSSQYGPGSRIFYYLIVAVVVCVRKHDWLRNAALAAALMLPATAALHAITLASVHTSGAVDLDVYGALQLLSMGILTAPLTAGALKLISTGRDVIILWTSLVLAGEWIFLLRPRSLELQPY</sequence>
<feature type="transmembrane region" description="Helical" evidence="1">
    <location>
        <begin position="49"/>
        <end position="65"/>
    </location>
</feature>
<dbReference type="EMBL" id="JAUEDM010000006">
    <property type="protein sequence ID" value="KAK3315591.1"/>
    <property type="molecule type" value="Genomic_DNA"/>
</dbReference>
<gene>
    <name evidence="2" type="ORF">B0H66DRAFT_565626</name>
</gene>
<reference evidence="2" key="2">
    <citation type="submission" date="2023-06" db="EMBL/GenBank/DDBJ databases">
        <authorList>
            <consortium name="Lawrence Berkeley National Laboratory"/>
            <person name="Haridas S."/>
            <person name="Hensen N."/>
            <person name="Bonometti L."/>
            <person name="Westerberg I."/>
            <person name="Brannstrom I.O."/>
            <person name="Guillou S."/>
            <person name="Cros-Aarteil S."/>
            <person name="Calhoun S."/>
            <person name="Kuo A."/>
            <person name="Mondo S."/>
            <person name="Pangilinan J."/>
            <person name="Riley R."/>
            <person name="Labutti K."/>
            <person name="Andreopoulos B."/>
            <person name="Lipzen A."/>
            <person name="Chen C."/>
            <person name="Yanf M."/>
            <person name="Daum C."/>
            <person name="Ng V."/>
            <person name="Clum A."/>
            <person name="Steindorff A."/>
            <person name="Ohm R."/>
            <person name="Martin F."/>
            <person name="Silar P."/>
            <person name="Natvig D."/>
            <person name="Lalanne C."/>
            <person name="Gautier V."/>
            <person name="Ament-Velasquez S.L."/>
            <person name="Kruys A."/>
            <person name="Hutchinson M.I."/>
            <person name="Powell A.J."/>
            <person name="Barry K."/>
            <person name="Miller A.N."/>
            <person name="Grigoriev I.V."/>
            <person name="Debuchy R."/>
            <person name="Gladieux P."/>
            <person name="Thoren M.H."/>
            <person name="Johannesson H."/>
        </authorList>
    </citation>
    <scope>NUCLEOTIDE SEQUENCE</scope>
    <source>
        <strain evidence="2">CBS 118394</strain>
    </source>
</reference>
<evidence type="ECO:0000256" key="1">
    <source>
        <dbReference type="SAM" id="Phobius"/>
    </source>
</evidence>
<organism evidence="2 3">
    <name type="scientific">Apodospora peruviana</name>
    <dbReference type="NCBI Taxonomy" id="516989"/>
    <lineage>
        <taxon>Eukaryota</taxon>
        <taxon>Fungi</taxon>
        <taxon>Dikarya</taxon>
        <taxon>Ascomycota</taxon>
        <taxon>Pezizomycotina</taxon>
        <taxon>Sordariomycetes</taxon>
        <taxon>Sordariomycetidae</taxon>
        <taxon>Sordariales</taxon>
        <taxon>Lasiosphaeriaceae</taxon>
        <taxon>Apodospora</taxon>
    </lineage>
</organism>
<reference evidence="2" key="1">
    <citation type="journal article" date="2023" name="Mol. Phylogenet. Evol.">
        <title>Genome-scale phylogeny and comparative genomics of the fungal order Sordariales.</title>
        <authorList>
            <person name="Hensen N."/>
            <person name="Bonometti L."/>
            <person name="Westerberg I."/>
            <person name="Brannstrom I.O."/>
            <person name="Guillou S."/>
            <person name="Cros-Aarteil S."/>
            <person name="Calhoun S."/>
            <person name="Haridas S."/>
            <person name="Kuo A."/>
            <person name="Mondo S."/>
            <person name="Pangilinan J."/>
            <person name="Riley R."/>
            <person name="LaButti K."/>
            <person name="Andreopoulos B."/>
            <person name="Lipzen A."/>
            <person name="Chen C."/>
            <person name="Yan M."/>
            <person name="Daum C."/>
            <person name="Ng V."/>
            <person name="Clum A."/>
            <person name="Steindorff A."/>
            <person name="Ohm R.A."/>
            <person name="Martin F."/>
            <person name="Silar P."/>
            <person name="Natvig D.O."/>
            <person name="Lalanne C."/>
            <person name="Gautier V."/>
            <person name="Ament-Velasquez S.L."/>
            <person name="Kruys A."/>
            <person name="Hutchinson M.I."/>
            <person name="Powell A.J."/>
            <person name="Barry K."/>
            <person name="Miller A.N."/>
            <person name="Grigoriev I.V."/>
            <person name="Debuchy R."/>
            <person name="Gladieux P."/>
            <person name="Hiltunen Thoren M."/>
            <person name="Johannesson H."/>
        </authorList>
    </citation>
    <scope>NUCLEOTIDE SEQUENCE</scope>
    <source>
        <strain evidence="2">CBS 118394</strain>
    </source>
</reference>
<evidence type="ECO:0000313" key="2">
    <source>
        <dbReference type="EMBL" id="KAK3315591.1"/>
    </source>
</evidence>
<feature type="transmembrane region" description="Helical" evidence="1">
    <location>
        <begin position="133"/>
        <end position="150"/>
    </location>
</feature>
<keyword evidence="3" id="KW-1185">Reference proteome</keyword>
<name>A0AAE0I0Z9_9PEZI</name>
<protein>
    <submittedName>
        <fullName evidence="2">Uncharacterized protein</fullName>
    </submittedName>
</protein>
<evidence type="ECO:0000313" key="3">
    <source>
        <dbReference type="Proteomes" id="UP001283341"/>
    </source>
</evidence>
<feature type="transmembrane region" description="Helical" evidence="1">
    <location>
        <begin position="72"/>
        <end position="91"/>
    </location>
</feature>
<keyword evidence="1" id="KW-1133">Transmembrane helix</keyword>
<keyword evidence="1" id="KW-0812">Transmembrane</keyword>
<keyword evidence="1" id="KW-0472">Membrane</keyword>
<dbReference type="Proteomes" id="UP001283341">
    <property type="component" value="Unassembled WGS sequence"/>
</dbReference>
<feature type="transmembrane region" description="Helical" evidence="1">
    <location>
        <begin position="103"/>
        <end position="121"/>
    </location>
</feature>
<accession>A0AAE0I0Z9</accession>
<dbReference type="AlphaFoldDB" id="A0AAE0I0Z9"/>